<dbReference type="EMBL" id="DVGC01000027">
    <property type="protein sequence ID" value="HIR05319.1"/>
    <property type="molecule type" value="Genomic_DNA"/>
</dbReference>
<dbReference type="AlphaFoldDB" id="A0A9D1A410"/>
<dbReference type="PANTHER" id="PTHR46718">
    <property type="entry name" value="ASPARTATE-SEMIALDEHYDE DEHYDROGENASE"/>
    <property type="match status" value="1"/>
</dbReference>
<protein>
    <submittedName>
        <fullName evidence="6">Aspartate-semialdehyde dehydrogenase</fullName>
        <ecNumber evidence="6">1.2.1.11</ecNumber>
    </submittedName>
</protein>
<dbReference type="Gene3D" id="3.40.50.720">
    <property type="entry name" value="NAD(P)-binding Rossmann-like Domain"/>
    <property type="match status" value="1"/>
</dbReference>
<keyword evidence="2" id="KW-0521">NADP</keyword>
<feature type="active site" description="Acyl-thioester intermediate" evidence="4">
    <location>
        <position position="158"/>
    </location>
</feature>
<reference evidence="6" key="1">
    <citation type="submission" date="2020-10" db="EMBL/GenBank/DDBJ databases">
        <authorList>
            <person name="Gilroy R."/>
        </authorList>
    </citation>
    <scope>NUCLEOTIDE SEQUENCE</scope>
    <source>
        <strain evidence="6">CHK180-2868</strain>
    </source>
</reference>
<dbReference type="InterPro" id="IPR005676">
    <property type="entry name" value="Asp_semi-ald_DH_pep-lack"/>
</dbReference>
<dbReference type="GO" id="GO:0050661">
    <property type="term" value="F:NADP binding"/>
    <property type="evidence" value="ECO:0007669"/>
    <property type="project" value="InterPro"/>
</dbReference>
<dbReference type="NCBIfam" id="NF006416">
    <property type="entry name" value="PRK08664.1"/>
    <property type="match status" value="1"/>
</dbReference>
<dbReference type="EC" id="1.2.1.11" evidence="6"/>
<dbReference type="SMART" id="SM00859">
    <property type="entry name" value="Semialdhyde_dh"/>
    <property type="match status" value="1"/>
</dbReference>
<feature type="active site" description="Proton acceptor" evidence="4">
    <location>
        <position position="251"/>
    </location>
</feature>
<dbReference type="NCBIfam" id="TIGR00978">
    <property type="entry name" value="asd_EA"/>
    <property type="match status" value="1"/>
</dbReference>
<comment type="caution">
    <text evidence="6">The sequence shown here is derived from an EMBL/GenBank/DDBJ whole genome shotgun (WGS) entry which is preliminary data.</text>
</comment>
<dbReference type="GO" id="GO:0009088">
    <property type="term" value="P:threonine biosynthetic process"/>
    <property type="evidence" value="ECO:0007669"/>
    <property type="project" value="UniProtKB-ARBA"/>
</dbReference>
<evidence type="ECO:0000313" key="7">
    <source>
        <dbReference type="Proteomes" id="UP000824250"/>
    </source>
</evidence>
<reference evidence="6" key="2">
    <citation type="journal article" date="2021" name="PeerJ">
        <title>Extensive microbial diversity within the chicken gut microbiome revealed by metagenomics and culture.</title>
        <authorList>
            <person name="Gilroy R."/>
            <person name="Ravi A."/>
            <person name="Getino M."/>
            <person name="Pursley I."/>
            <person name="Horton D.L."/>
            <person name="Alikhan N.F."/>
            <person name="Baker D."/>
            <person name="Gharbi K."/>
            <person name="Hall N."/>
            <person name="Watson M."/>
            <person name="Adriaenssens E.M."/>
            <person name="Foster-Nyarko E."/>
            <person name="Jarju S."/>
            <person name="Secka A."/>
            <person name="Antonio M."/>
            <person name="Oren A."/>
            <person name="Chaudhuri R.R."/>
            <person name="La Ragione R."/>
            <person name="Hildebrand F."/>
            <person name="Pallen M.J."/>
        </authorList>
    </citation>
    <scope>NUCLEOTIDE SEQUENCE</scope>
    <source>
        <strain evidence="6">CHK180-2868</strain>
    </source>
</reference>
<keyword evidence="3 6" id="KW-0560">Oxidoreductase</keyword>
<dbReference type="InterPro" id="IPR012280">
    <property type="entry name" value="Semialdhyde_DH_dimer_dom"/>
</dbReference>
<accession>A0A9D1A410</accession>
<evidence type="ECO:0000313" key="6">
    <source>
        <dbReference type="EMBL" id="HIR05319.1"/>
    </source>
</evidence>
<evidence type="ECO:0000259" key="5">
    <source>
        <dbReference type="SMART" id="SM00859"/>
    </source>
</evidence>
<dbReference type="SUPFAM" id="SSF55347">
    <property type="entry name" value="Glyceraldehyde-3-phosphate dehydrogenase-like, C-terminal domain"/>
    <property type="match status" value="1"/>
</dbReference>
<proteinExistence type="inferred from homology"/>
<evidence type="ECO:0000256" key="1">
    <source>
        <dbReference type="ARBA" id="ARBA00010584"/>
    </source>
</evidence>
<comment type="similarity">
    <text evidence="1">Belongs to the aspartate-semialdehyde dehydrogenase family.</text>
</comment>
<dbReference type="Pfam" id="PF01118">
    <property type="entry name" value="Semialdhyde_dh"/>
    <property type="match status" value="1"/>
</dbReference>
<dbReference type="GO" id="GO:0009086">
    <property type="term" value="P:methionine biosynthetic process"/>
    <property type="evidence" value="ECO:0007669"/>
    <property type="project" value="TreeGrafter"/>
</dbReference>
<evidence type="ECO:0000256" key="4">
    <source>
        <dbReference type="PIRSR" id="PIRSR000148-1"/>
    </source>
</evidence>
<dbReference type="InterPro" id="IPR051823">
    <property type="entry name" value="ASADH-related"/>
</dbReference>
<dbReference type="InterPro" id="IPR000534">
    <property type="entry name" value="Semialdehyde_DH_NAD-bd"/>
</dbReference>
<dbReference type="Gene3D" id="3.30.360.10">
    <property type="entry name" value="Dihydrodipicolinate Reductase, domain 2"/>
    <property type="match status" value="1"/>
</dbReference>
<dbReference type="GO" id="GO:0004073">
    <property type="term" value="F:aspartate-semialdehyde dehydrogenase activity"/>
    <property type="evidence" value="ECO:0007669"/>
    <property type="project" value="UniProtKB-EC"/>
</dbReference>
<sequence>MEKKLRVGVLGATGMVGQRFISLLENHPWYEVTTVAASPRSAGKTYEEAVGDRWKMSTPMPEGVKKLVVMNVNEVEKVASTVDFVFSAVDMTKDEIRAIEEAYARAETPVVSNNSAHRWTPDVPMVVPELNPEHFEVIHFQRKRLNTTRGFIAVKPNCSIQSYTPALSAWREFEPYEVVATTYQAISGAGKTFKDWPEMEGNIIPYIGGEEEKSEQEPLRIWGHIEGGIIVKAKEPVITCQCIRVPVLNGHTAAVFVKFRKSSTKEQLIEKLVQFKGLPQELSLPSAPKQFIQYLEDSDRPQVTLDVDFEHGMGISIGRLREDTVYDWKFVGLSHNTVRGAAGGAVLCAELLTKQGFITAK</sequence>
<name>A0A9D1A410_9FIRM</name>
<dbReference type="InterPro" id="IPR036291">
    <property type="entry name" value="NAD(P)-bd_dom_sf"/>
</dbReference>
<dbReference type="CDD" id="cd18130">
    <property type="entry name" value="ASADH_C_arch_fung_like"/>
    <property type="match status" value="1"/>
</dbReference>
<dbReference type="CDD" id="cd02315">
    <property type="entry name" value="ScASADH_like_N"/>
    <property type="match status" value="1"/>
</dbReference>
<dbReference type="GO" id="GO:0046983">
    <property type="term" value="F:protein dimerization activity"/>
    <property type="evidence" value="ECO:0007669"/>
    <property type="project" value="InterPro"/>
</dbReference>
<dbReference type="GO" id="GO:0051287">
    <property type="term" value="F:NAD binding"/>
    <property type="evidence" value="ECO:0007669"/>
    <property type="project" value="InterPro"/>
</dbReference>
<evidence type="ECO:0000256" key="3">
    <source>
        <dbReference type="ARBA" id="ARBA00023002"/>
    </source>
</evidence>
<evidence type="ECO:0000256" key="2">
    <source>
        <dbReference type="ARBA" id="ARBA00022857"/>
    </source>
</evidence>
<organism evidence="6 7">
    <name type="scientific">Candidatus Copromonas faecavium</name>
    <name type="common">nom. illeg.</name>
    <dbReference type="NCBI Taxonomy" id="2840740"/>
    <lineage>
        <taxon>Bacteria</taxon>
        <taxon>Bacillati</taxon>
        <taxon>Bacillota</taxon>
        <taxon>Clostridia</taxon>
        <taxon>Lachnospirales</taxon>
        <taxon>Lachnospiraceae</taxon>
        <taxon>Candidatus Copromonas (nom. illeg.)</taxon>
    </lineage>
</organism>
<dbReference type="PIRSF" id="PIRSF000148">
    <property type="entry name" value="ASA_dh"/>
    <property type="match status" value="1"/>
</dbReference>
<feature type="domain" description="Semialdehyde dehydrogenase NAD-binding" evidence="5">
    <location>
        <begin position="6"/>
        <end position="138"/>
    </location>
</feature>
<dbReference type="SUPFAM" id="SSF51735">
    <property type="entry name" value="NAD(P)-binding Rossmann-fold domains"/>
    <property type="match status" value="1"/>
</dbReference>
<dbReference type="Pfam" id="PF02774">
    <property type="entry name" value="Semialdhyde_dhC"/>
    <property type="match status" value="1"/>
</dbReference>
<gene>
    <name evidence="6" type="primary">asd</name>
    <name evidence="6" type="ORF">IAB28_05060</name>
</gene>
<dbReference type="PANTHER" id="PTHR46718:SF1">
    <property type="entry name" value="ASPARTATE-SEMIALDEHYDE DEHYDROGENASE"/>
    <property type="match status" value="1"/>
</dbReference>
<dbReference type="Proteomes" id="UP000824250">
    <property type="component" value="Unassembled WGS sequence"/>
</dbReference>